<feature type="domain" description="KELK-motif containing" evidence="4">
    <location>
        <begin position="219"/>
        <end position="274"/>
    </location>
</feature>
<dbReference type="Proteomes" id="UP000299102">
    <property type="component" value="Unassembled WGS sequence"/>
</dbReference>
<sequence length="289" mass="32319">MRPYSFRRRPTPGDRAALKALERKRSLGADNSGLRSGSALDVGTEESIDLKEELAALSKRNAELEAQIRCYEQLTSGINNQYRRISPQFPLHLPRSTDSCGVGKMMNSVSMFRRVYCSTSFTSGGRSTTAMDVSIHQIVHPPAHMSCIHYNPRAAWPRTSHISRMSFVRGSSTLFAGAAGDLELSVNTPSSSLTITAGSGSDEVVGRRSKLDDGEPRRSEKLRDHSLDDKELKMRCRSASWPTEYNEVTERLAELRQQKQKLSRQVRDKEEELEVAMQKIDGLRQDTTG</sequence>
<dbReference type="InterPro" id="IPR031597">
    <property type="entry name" value="KELK"/>
</dbReference>
<dbReference type="STRING" id="151549.A0A4C2ADC4"/>
<dbReference type="EMBL" id="BGZK01003058">
    <property type="protein sequence ID" value="GBP98070.1"/>
    <property type="molecule type" value="Genomic_DNA"/>
</dbReference>
<evidence type="ECO:0000313" key="6">
    <source>
        <dbReference type="Proteomes" id="UP000299102"/>
    </source>
</evidence>
<feature type="coiled-coil region" evidence="2">
    <location>
        <begin position="47"/>
        <end position="74"/>
    </location>
</feature>
<evidence type="ECO:0000256" key="2">
    <source>
        <dbReference type="SAM" id="Coils"/>
    </source>
</evidence>
<reference evidence="5 6" key="1">
    <citation type="journal article" date="2019" name="Commun. Biol.">
        <title>The bagworm genome reveals a unique fibroin gene that provides high tensile strength.</title>
        <authorList>
            <person name="Kono N."/>
            <person name="Nakamura H."/>
            <person name="Ohtoshi R."/>
            <person name="Tomita M."/>
            <person name="Numata K."/>
            <person name="Arakawa K."/>
        </authorList>
    </citation>
    <scope>NUCLEOTIDE SEQUENCE [LARGE SCALE GENOMIC DNA]</scope>
</reference>
<gene>
    <name evidence="5" type="ORF">EVAR_100712_1</name>
</gene>
<name>A0A4C2ADC4_EUMVA</name>
<accession>A0A4C2ADC4</accession>
<comment type="caution">
    <text evidence="5">The sequence shown here is derived from an EMBL/GenBank/DDBJ whole genome shotgun (WGS) entry which is preliminary data.</text>
</comment>
<keyword evidence="6" id="KW-1185">Reference proteome</keyword>
<protein>
    <recommendedName>
        <fullName evidence="4">KELK-motif containing domain-containing protein</fullName>
    </recommendedName>
</protein>
<feature type="compositionally biased region" description="Basic and acidic residues" evidence="3">
    <location>
        <begin position="204"/>
        <end position="226"/>
    </location>
</feature>
<evidence type="ECO:0000313" key="5">
    <source>
        <dbReference type="EMBL" id="GBP98070.1"/>
    </source>
</evidence>
<dbReference type="Pfam" id="PF15796">
    <property type="entry name" value="KELK"/>
    <property type="match status" value="1"/>
</dbReference>
<feature type="region of interest" description="Disordered" evidence="3">
    <location>
        <begin position="193"/>
        <end position="226"/>
    </location>
</feature>
<evidence type="ECO:0000259" key="4">
    <source>
        <dbReference type="Pfam" id="PF15796"/>
    </source>
</evidence>
<evidence type="ECO:0000256" key="1">
    <source>
        <dbReference type="ARBA" id="ARBA00023054"/>
    </source>
</evidence>
<keyword evidence="1 2" id="KW-0175">Coiled coil</keyword>
<feature type="coiled-coil region" evidence="2">
    <location>
        <begin position="245"/>
        <end position="286"/>
    </location>
</feature>
<organism evidence="5 6">
    <name type="scientific">Eumeta variegata</name>
    <name type="common">Bagworm moth</name>
    <name type="synonym">Eumeta japonica</name>
    <dbReference type="NCBI Taxonomy" id="151549"/>
    <lineage>
        <taxon>Eukaryota</taxon>
        <taxon>Metazoa</taxon>
        <taxon>Ecdysozoa</taxon>
        <taxon>Arthropoda</taxon>
        <taxon>Hexapoda</taxon>
        <taxon>Insecta</taxon>
        <taxon>Pterygota</taxon>
        <taxon>Neoptera</taxon>
        <taxon>Endopterygota</taxon>
        <taxon>Lepidoptera</taxon>
        <taxon>Glossata</taxon>
        <taxon>Ditrysia</taxon>
        <taxon>Tineoidea</taxon>
        <taxon>Psychidae</taxon>
        <taxon>Oiketicinae</taxon>
        <taxon>Eumeta</taxon>
    </lineage>
</organism>
<dbReference type="OrthoDB" id="2156623at2759"/>
<dbReference type="AlphaFoldDB" id="A0A4C2ADC4"/>
<proteinExistence type="predicted"/>
<evidence type="ECO:0000256" key="3">
    <source>
        <dbReference type="SAM" id="MobiDB-lite"/>
    </source>
</evidence>